<dbReference type="AlphaFoldDB" id="A0A2S9XLF0"/>
<evidence type="ECO:0000256" key="1">
    <source>
        <dbReference type="ARBA" id="ARBA00022475"/>
    </source>
</evidence>
<dbReference type="PIRSF" id="PIRSF036466">
    <property type="entry name" value="UCP036466"/>
    <property type="match status" value="1"/>
</dbReference>
<dbReference type="NCBIfam" id="NF010229">
    <property type="entry name" value="PRK13682.1-4"/>
    <property type="match status" value="1"/>
</dbReference>
<dbReference type="Proteomes" id="UP000238823">
    <property type="component" value="Unassembled WGS sequence"/>
</dbReference>
<organism evidence="6 7">
    <name type="scientific">Enhygromyxa salina</name>
    <dbReference type="NCBI Taxonomy" id="215803"/>
    <lineage>
        <taxon>Bacteria</taxon>
        <taxon>Pseudomonadati</taxon>
        <taxon>Myxococcota</taxon>
        <taxon>Polyangia</taxon>
        <taxon>Nannocystales</taxon>
        <taxon>Nannocystaceae</taxon>
        <taxon>Enhygromyxa</taxon>
    </lineage>
</organism>
<protein>
    <submittedName>
        <fullName evidence="6">Uncharacterized protein</fullName>
    </submittedName>
</protein>
<dbReference type="Pfam" id="PF07043">
    <property type="entry name" value="DUF1328"/>
    <property type="match status" value="1"/>
</dbReference>
<dbReference type="EMBL" id="PVNL01000147">
    <property type="protein sequence ID" value="PRP93706.1"/>
    <property type="molecule type" value="Genomic_DNA"/>
</dbReference>
<comment type="caution">
    <text evidence="6">The sequence shown here is derived from an EMBL/GenBank/DDBJ whole genome shotgun (WGS) entry which is preliminary data.</text>
</comment>
<keyword evidence="4 5" id="KW-0472">Membrane</keyword>
<proteinExistence type="inferred from homology"/>
<feature type="transmembrane region" description="Helical" evidence="5">
    <location>
        <begin position="7"/>
        <end position="27"/>
    </location>
</feature>
<name>A0A2S9XLF0_9BACT</name>
<keyword evidence="1" id="KW-1003">Cell membrane</keyword>
<feature type="transmembrane region" description="Helical" evidence="5">
    <location>
        <begin position="33"/>
        <end position="51"/>
    </location>
</feature>
<evidence type="ECO:0000256" key="4">
    <source>
        <dbReference type="ARBA" id="ARBA00023136"/>
    </source>
</evidence>
<reference evidence="6 7" key="1">
    <citation type="submission" date="2018-03" db="EMBL/GenBank/DDBJ databases">
        <title>Draft Genome Sequences of the Obligatory Marine Myxobacteria Enhygromyxa salina SWB007.</title>
        <authorList>
            <person name="Poehlein A."/>
            <person name="Moghaddam J.A."/>
            <person name="Harms H."/>
            <person name="Alanjari M."/>
            <person name="Koenig G.M."/>
            <person name="Daniel R."/>
            <person name="Schaeberle T.F."/>
        </authorList>
    </citation>
    <scope>NUCLEOTIDE SEQUENCE [LARGE SCALE GENOMIC DNA]</scope>
    <source>
        <strain evidence="6 7">SWB007</strain>
    </source>
</reference>
<dbReference type="RefSeq" id="WP_106094873.1">
    <property type="nucleotide sequence ID" value="NZ_PVNL01000147.1"/>
</dbReference>
<evidence type="ECO:0000313" key="6">
    <source>
        <dbReference type="EMBL" id="PRP93706.1"/>
    </source>
</evidence>
<keyword evidence="3 5" id="KW-1133">Transmembrane helix</keyword>
<dbReference type="HAMAP" id="MF_01361">
    <property type="entry name" value="UPF0391"/>
    <property type="match status" value="1"/>
</dbReference>
<evidence type="ECO:0000256" key="5">
    <source>
        <dbReference type="SAM" id="Phobius"/>
    </source>
</evidence>
<dbReference type="InterPro" id="IPR009760">
    <property type="entry name" value="DUF1328"/>
</dbReference>
<evidence type="ECO:0000256" key="3">
    <source>
        <dbReference type="ARBA" id="ARBA00022989"/>
    </source>
</evidence>
<dbReference type="NCBIfam" id="NF010226">
    <property type="entry name" value="PRK13682.1-1"/>
    <property type="match status" value="1"/>
</dbReference>
<keyword evidence="2 5" id="KW-0812">Transmembrane</keyword>
<evidence type="ECO:0000313" key="7">
    <source>
        <dbReference type="Proteomes" id="UP000238823"/>
    </source>
</evidence>
<dbReference type="GO" id="GO:0005886">
    <property type="term" value="C:plasma membrane"/>
    <property type="evidence" value="ECO:0007669"/>
    <property type="project" value="InterPro"/>
</dbReference>
<accession>A0A2S9XLF0</accession>
<gene>
    <name evidence="6" type="ORF">ENSA7_81340</name>
</gene>
<sequence length="58" mass="6327">MLYYALIFFIIAIIAAIFGFGGITTGAASIAQILFWVFLVSAVATTVMHMVRRDKDAV</sequence>
<evidence type="ECO:0000256" key="2">
    <source>
        <dbReference type="ARBA" id="ARBA00022692"/>
    </source>
</evidence>